<evidence type="ECO:0000313" key="2">
    <source>
        <dbReference type="EMBL" id="MCP2347089.1"/>
    </source>
</evidence>
<comment type="caution">
    <text evidence="2">The sequence shown here is derived from an EMBL/GenBank/DDBJ whole genome shotgun (WGS) entry which is preliminary data.</text>
</comment>
<evidence type="ECO:0000256" key="1">
    <source>
        <dbReference type="SAM" id="Phobius"/>
    </source>
</evidence>
<keyword evidence="1" id="KW-0472">Membrane</keyword>
<sequence>MSWLPLIVAVLLGALLLVGYVAVLVGIRRQDRAMTLRREVSGVSASLARRVTGCHVRDGVQWT</sequence>
<gene>
    <name evidence="2" type="ORF">HD595_003211</name>
</gene>
<reference evidence="2 3" key="1">
    <citation type="submission" date="2022-06" db="EMBL/GenBank/DDBJ databases">
        <title>Sequencing the genomes of 1000 actinobacteria strains.</title>
        <authorList>
            <person name="Klenk H.-P."/>
        </authorList>
    </citation>
    <scope>NUCLEOTIDE SEQUENCE [LARGE SCALE GENOMIC DNA]</scope>
    <source>
        <strain evidence="2 3">DSM 44170</strain>
    </source>
</reference>
<proteinExistence type="predicted"/>
<organism evidence="2 3">
    <name type="scientific">Nonomuraea roseoviolacea subsp. carminata</name>
    <dbReference type="NCBI Taxonomy" id="160689"/>
    <lineage>
        <taxon>Bacteria</taxon>
        <taxon>Bacillati</taxon>
        <taxon>Actinomycetota</taxon>
        <taxon>Actinomycetes</taxon>
        <taxon>Streptosporangiales</taxon>
        <taxon>Streptosporangiaceae</taxon>
        <taxon>Nonomuraea</taxon>
    </lineage>
</organism>
<keyword evidence="1" id="KW-0812">Transmembrane</keyword>
<feature type="transmembrane region" description="Helical" evidence="1">
    <location>
        <begin position="6"/>
        <end position="27"/>
    </location>
</feature>
<dbReference type="EMBL" id="JAMZEC010000001">
    <property type="protein sequence ID" value="MCP2347089.1"/>
    <property type="molecule type" value="Genomic_DNA"/>
</dbReference>
<protein>
    <submittedName>
        <fullName evidence="2">Type II secretory pathway component PulJ</fullName>
    </submittedName>
</protein>
<name>A0ABT1K251_9ACTN</name>
<keyword evidence="3" id="KW-1185">Reference proteome</keyword>
<dbReference type="RefSeq" id="WP_253769810.1">
    <property type="nucleotide sequence ID" value="NZ_BAAAVE010000022.1"/>
</dbReference>
<evidence type="ECO:0000313" key="3">
    <source>
        <dbReference type="Proteomes" id="UP001320766"/>
    </source>
</evidence>
<accession>A0ABT1K251</accession>
<keyword evidence="1" id="KW-1133">Transmembrane helix</keyword>
<dbReference type="Proteomes" id="UP001320766">
    <property type="component" value="Unassembled WGS sequence"/>
</dbReference>